<dbReference type="Pfam" id="PF03601">
    <property type="entry name" value="Cons_hypoth698"/>
    <property type="match status" value="1"/>
</dbReference>
<keyword evidence="5 7" id="KW-1133">Transmembrane helix</keyword>
<feature type="transmembrane region" description="Helical" evidence="7">
    <location>
        <begin position="259"/>
        <end position="278"/>
    </location>
</feature>
<evidence type="ECO:0000256" key="1">
    <source>
        <dbReference type="ARBA" id="ARBA00004651"/>
    </source>
</evidence>
<dbReference type="InterPro" id="IPR018383">
    <property type="entry name" value="UPF0324_pro"/>
</dbReference>
<reference evidence="8 9" key="1">
    <citation type="submission" date="2024-09" db="EMBL/GenBank/DDBJ databases">
        <authorList>
            <person name="Sun Q."/>
            <person name="Mori K."/>
        </authorList>
    </citation>
    <scope>NUCLEOTIDE SEQUENCE [LARGE SCALE GENOMIC DNA]</scope>
    <source>
        <strain evidence="8 9">KCTC 22789</strain>
    </source>
</reference>
<dbReference type="PANTHER" id="PTHR30106">
    <property type="entry name" value="INNER MEMBRANE PROTEIN YEIH-RELATED"/>
    <property type="match status" value="1"/>
</dbReference>
<comment type="caution">
    <text evidence="8">The sequence shown here is derived from an EMBL/GenBank/DDBJ whole genome shotgun (WGS) entry which is preliminary data.</text>
</comment>
<dbReference type="Proteomes" id="UP001589799">
    <property type="component" value="Unassembled WGS sequence"/>
</dbReference>
<keyword evidence="3" id="KW-1003">Cell membrane</keyword>
<evidence type="ECO:0000256" key="6">
    <source>
        <dbReference type="ARBA" id="ARBA00023136"/>
    </source>
</evidence>
<feature type="transmembrane region" description="Helical" evidence="7">
    <location>
        <begin position="101"/>
        <end position="122"/>
    </location>
</feature>
<feature type="transmembrane region" description="Helical" evidence="7">
    <location>
        <begin position="196"/>
        <end position="217"/>
    </location>
</feature>
<evidence type="ECO:0000256" key="2">
    <source>
        <dbReference type="ARBA" id="ARBA00007977"/>
    </source>
</evidence>
<feature type="transmembrane region" description="Helical" evidence="7">
    <location>
        <begin position="320"/>
        <end position="340"/>
    </location>
</feature>
<evidence type="ECO:0000256" key="7">
    <source>
        <dbReference type="SAM" id="Phobius"/>
    </source>
</evidence>
<feature type="transmembrane region" description="Helical" evidence="7">
    <location>
        <begin position="20"/>
        <end position="37"/>
    </location>
</feature>
<feature type="transmembrane region" description="Helical" evidence="7">
    <location>
        <begin position="43"/>
        <end position="61"/>
    </location>
</feature>
<proteinExistence type="inferred from homology"/>
<feature type="transmembrane region" description="Helical" evidence="7">
    <location>
        <begin position="77"/>
        <end position="95"/>
    </location>
</feature>
<keyword evidence="9" id="KW-1185">Reference proteome</keyword>
<evidence type="ECO:0000256" key="4">
    <source>
        <dbReference type="ARBA" id="ARBA00022692"/>
    </source>
</evidence>
<protein>
    <submittedName>
        <fullName evidence="8">YeiH family protein</fullName>
    </submittedName>
</protein>
<evidence type="ECO:0000313" key="8">
    <source>
        <dbReference type="EMBL" id="MFC0341675.1"/>
    </source>
</evidence>
<evidence type="ECO:0000313" key="9">
    <source>
        <dbReference type="Proteomes" id="UP001589799"/>
    </source>
</evidence>
<feature type="transmembrane region" description="Helical" evidence="7">
    <location>
        <begin position="129"/>
        <end position="152"/>
    </location>
</feature>
<name>A0ABV6I621_9RHOB</name>
<dbReference type="RefSeq" id="WP_377699302.1">
    <property type="nucleotide sequence ID" value="NZ_JBHLWE010000039.1"/>
</dbReference>
<comment type="subcellular location">
    <subcellularLocation>
        <location evidence="1">Cell membrane</location>
        <topology evidence="1">Multi-pass membrane protein</topology>
    </subcellularLocation>
</comment>
<keyword evidence="6 7" id="KW-0472">Membrane</keyword>
<dbReference type="EMBL" id="JBHLWE010000039">
    <property type="protein sequence ID" value="MFC0341675.1"/>
    <property type="molecule type" value="Genomic_DNA"/>
</dbReference>
<evidence type="ECO:0000256" key="5">
    <source>
        <dbReference type="ARBA" id="ARBA00022989"/>
    </source>
</evidence>
<sequence>MTAAEMTQVPSRMWERARELFPGMVSAVTVALAAKFISEHYGAPVMLMALLLGMAFTFLAEPQSTTAQGVEFASKKLLRFGVALLGLGITVQQIAAAGLAVVGITLGGVALTIGAGVLLARLSGRSLPFGLLTGGAVAICGASAALAISSVLPKDDPTHERDTVFTVIAVTALSTLAMIVYPMIGSAFGLSDHAMGVFFGATIHDVAQVVGAGYSVSDEAGATATFVKLLRVALLVPVVVTLSLCFARHPGARQGGKLPIPFFVLGFAALVLVGSTNLIPQAVTATLLELSRWCLVTAIAALGMKTSLRKLAEVGPRAIAIVCGLTALLAAFALSAILALHI</sequence>
<accession>A0ABV6I621</accession>
<keyword evidence="4 7" id="KW-0812">Transmembrane</keyword>
<comment type="similarity">
    <text evidence="2">Belongs to the UPF0324 family.</text>
</comment>
<evidence type="ECO:0000256" key="3">
    <source>
        <dbReference type="ARBA" id="ARBA00022475"/>
    </source>
</evidence>
<dbReference type="PANTHER" id="PTHR30106:SF2">
    <property type="entry name" value="UPF0324 INNER MEMBRANE PROTEIN YEIH"/>
    <property type="match status" value="1"/>
</dbReference>
<gene>
    <name evidence="8" type="ORF">ACFFII_12975</name>
</gene>
<organism evidence="8 9">
    <name type="scientific">Paracoccus niistensis</name>
    <dbReference type="NCBI Taxonomy" id="632935"/>
    <lineage>
        <taxon>Bacteria</taxon>
        <taxon>Pseudomonadati</taxon>
        <taxon>Pseudomonadota</taxon>
        <taxon>Alphaproteobacteria</taxon>
        <taxon>Rhodobacterales</taxon>
        <taxon>Paracoccaceae</taxon>
        <taxon>Paracoccus</taxon>
    </lineage>
</organism>
<feature type="transmembrane region" description="Helical" evidence="7">
    <location>
        <begin position="229"/>
        <end position="247"/>
    </location>
</feature>
<feature type="transmembrane region" description="Helical" evidence="7">
    <location>
        <begin position="164"/>
        <end position="184"/>
    </location>
</feature>